<evidence type="ECO:0000256" key="1">
    <source>
        <dbReference type="SAM" id="Phobius"/>
    </source>
</evidence>
<protein>
    <submittedName>
        <fullName evidence="2">Uncharacterized protein</fullName>
    </submittedName>
</protein>
<keyword evidence="1" id="KW-0472">Membrane</keyword>
<keyword evidence="1" id="KW-0812">Transmembrane</keyword>
<evidence type="ECO:0000313" key="2">
    <source>
        <dbReference type="EMBL" id="MOY41906.1"/>
    </source>
</evidence>
<organism evidence="2">
    <name type="scientific">Ixodes scapularis</name>
    <name type="common">Black-legged tick</name>
    <name type="synonym">Deer tick</name>
    <dbReference type="NCBI Taxonomy" id="6945"/>
    <lineage>
        <taxon>Eukaryota</taxon>
        <taxon>Metazoa</taxon>
        <taxon>Ecdysozoa</taxon>
        <taxon>Arthropoda</taxon>
        <taxon>Chelicerata</taxon>
        <taxon>Arachnida</taxon>
        <taxon>Acari</taxon>
        <taxon>Parasitiformes</taxon>
        <taxon>Ixodida</taxon>
        <taxon>Ixodoidea</taxon>
        <taxon>Ixodidae</taxon>
        <taxon>Ixodinae</taxon>
        <taxon>Ixodes</taxon>
    </lineage>
</organism>
<name>A0A4D5RZ03_IXOSC</name>
<keyword evidence="1" id="KW-1133">Transmembrane helix</keyword>
<dbReference type="AlphaFoldDB" id="A0A4D5RZ03"/>
<dbReference type="EMBL" id="GHJT01007935">
    <property type="protein sequence ID" value="MOY41906.1"/>
    <property type="molecule type" value="Transcribed_RNA"/>
</dbReference>
<sequence>MHCTLIFLFCFITWGFRQMYLTQFLSSFFMSPCPVIVSFFRRYFFFLYFVERSLFVRTAVYRNFSSCSNLYCPTIWQICVLCCQGNEYTVCNYTRFLSLVFCFSL</sequence>
<accession>A0A4D5RZ03</accession>
<reference evidence="2" key="1">
    <citation type="submission" date="2019-04" db="EMBL/GenBank/DDBJ databases">
        <title>An insight into the mialome of Ixodes scapularis.</title>
        <authorList>
            <person name="Ribeiro J.M."/>
            <person name="Mather T.N."/>
            <person name="Karim S."/>
        </authorList>
    </citation>
    <scope>NUCLEOTIDE SEQUENCE</scope>
</reference>
<feature type="transmembrane region" description="Helical" evidence="1">
    <location>
        <begin position="25"/>
        <end position="50"/>
    </location>
</feature>
<proteinExistence type="predicted"/>